<evidence type="ECO:0000256" key="1">
    <source>
        <dbReference type="ARBA" id="ARBA00009890"/>
    </source>
</evidence>
<feature type="compositionally biased region" description="Polar residues" evidence="2">
    <location>
        <begin position="432"/>
        <end position="445"/>
    </location>
</feature>
<organism evidence="3 4">
    <name type="scientific">Oculimacula yallundae</name>
    <dbReference type="NCBI Taxonomy" id="86028"/>
    <lineage>
        <taxon>Eukaryota</taxon>
        <taxon>Fungi</taxon>
        <taxon>Dikarya</taxon>
        <taxon>Ascomycota</taxon>
        <taxon>Pezizomycotina</taxon>
        <taxon>Leotiomycetes</taxon>
        <taxon>Helotiales</taxon>
        <taxon>Ploettnerulaceae</taxon>
        <taxon>Oculimacula</taxon>
    </lineage>
</organism>
<dbReference type="InterPro" id="IPR001680">
    <property type="entry name" value="WD40_rpt"/>
</dbReference>
<feature type="compositionally biased region" description="Polar residues" evidence="2">
    <location>
        <begin position="500"/>
        <end position="511"/>
    </location>
</feature>
<feature type="compositionally biased region" description="Polar residues" evidence="2">
    <location>
        <begin position="357"/>
        <end position="369"/>
    </location>
</feature>
<feature type="compositionally biased region" description="Basic and acidic residues" evidence="2">
    <location>
        <begin position="475"/>
        <end position="485"/>
    </location>
</feature>
<evidence type="ECO:0000256" key="2">
    <source>
        <dbReference type="SAM" id="MobiDB-lite"/>
    </source>
</evidence>
<proteinExistence type="inferred from homology"/>
<evidence type="ECO:0000313" key="4">
    <source>
        <dbReference type="Proteomes" id="UP001595075"/>
    </source>
</evidence>
<dbReference type="InterPro" id="IPR015943">
    <property type="entry name" value="WD40/YVTN_repeat-like_dom_sf"/>
</dbReference>
<reference evidence="3 4" key="1">
    <citation type="journal article" date="2024" name="Commun. Biol.">
        <title>Comparative genomic analysis of thermophilic fungi reveals convergent evolutionary adaptations and gene losses.</title>
        <authorList>
            <person name="Steindorff A.S."/>
            <person name="Aguilar-Pontes M.V."/>
            <person name="Robinson A.J."/>
            <person name="Andreopoulos B."/>
            <person name="LaButti K."/>
            <person name="Kuo A."/>
            <person name="Mondo S."/>
            <person name="Riley R."/>
            <person name="Otillar R."/>
            <person name="Haridas S."/>
            <person name="Lipzen A."/>
            <person name="Grimwood J."/>
            <person name="Schmutz J."/>
            <person name="Clum A."/>
            <person name="Reid I.D."/>
            <person name="Moisan M.C."/>
            <person name="Butler G."/>
            <person name="Nguyen T.T.M."/>
            <person name="Dewar K."/>
            <person name="Conant G."/>
            <person name="Drula E."/>
            <person name="Henrissat B."/>
            <person name="Hansel C."/>
            <person name="Singer S."/>
            <person name="Hutchinson M.I."/>
            <person name="de Vries R.P."/>
            <person name="Natvig D.O."/>
            <person name="Powell A.J."/>
            <person name="Tsang A."/>
            <person name="Grigoriev I.V."/>
        </authorList>
    </citation>
    <scope>NUCLEOTIDE SEQUENCE [LARGE SCALE GENOMIC DNA]</scope>
    <source>
        <strain evidence="3 4">CBS 494.80</strain>
    </source>
</reference>
<dbReference type="PANTHER" id="PTHR19842">
    <property type="entry name" value="G BETA-LIKE PROTEIN GBL"/>
    <property type="match status" value="1"/>
</dbReference>
<keyword evidence="4" id="KW-1185">Reference proteome</keyword>
<dbReference type="SMART" id="SM00320">
    <property type="entry name" value="WD40"/>
    <property type="match status" value="5"/>
</dbReference>
<feature type="region of interest" description="Disordered" evidence="2">
    <location>
        <begin position="525"/>
        <end position="555"/>
    </location>
</feature>
<protein>
    <submittedName>
        <fullName evidence="3">Uncharacterized protein</fullName>
    </submittedName>
</protein>
<dbReference type="EMBL" id="JAZHXI010000011">
    <property type="protein sequence ID" value="KAL2066587.1"/>
    <property type="molecule type" value="Genomic_DNA"/>
</dbReference>
<dbReference type="Gene3D" id="2.130.10.10">
    <property type="entry name" value="YVTN repeat-like/Quinoprotein amine dehydrogenase"/>
    <property type="match status" value="1"/>
</dbReference>
<feature type="region of interest" description="Disordered" evidence="2">
    <location>
        <begin position="76"/>
        <end position="199"/>
    </location>
</feature>
<name>A0ABR4CAN6_9HELO</name>
<feature type="region of interest" description="Disordered" evidence="2">
    <location>
        <begin position="1400"/>
        <end position="1423"/>
    </location>
</feature>
<feature type="compositionally biased region" description="Basic and acidic residues" evidence="2">
    <location>
        <begin position="415"/>
        <end position="428"/>
    </location>
</feature>
<gene>
    <name evidence="3" type="ORF">VTL71DRAFT_2658</name>
</gene>
<evidence type="ECO:0000313" key="3">
    <source>
        <dbReference type="EMBL" id="KAL2066587.1"/>
    </source>
</evidence>
<feature type="compositionally biased region" description="Low complexity" evidence="2">
    <location>
        <begin position="446"/>
        <end position="458"/>
    </location>
</feature>
<dbReference type="InterPro" id="IPR036322">
    <property type="entry name" value="WD40_repeat_dom_sf"/>
</dbReference>
<feature type="compositionally biased region" description="Polar residues" evidence="2">
    <location>
        <begin position="329"/>
        <end position="340"/>
    </location>
</feature>
<feature type="compositionally biased region" description="Basic and acidic residues" evidence="2">
    <location>
        <begin position="373"/>
        <end position="388"/>
    </location>
</feature>
<dbReference type="SUPFAM" id="SSF50978">
    <property type="entry name" value="WD40 repeat-like"/>
    <property type="match status" value="1"/>
</dbReference>
<comment type="similarity">
    <text evidence="1">Belongs to the WD repeat LST8 family.</text>
</comment>
<accession>A0ABR4CAN6</accession>
<dbReference type="PANTHER" id="PTHR19842:SF2">
    <property type="entry name" value="WD REPEAT PROTEIN (AFU_ORTHOLOGUE AFUA_5G04300)"/>
    <property type="match status" value="1"/>
</dbReference>
<dbReference type="InterPro" id="IPR037588">
    <property type="entry name" value="MLST8"/>
</dbReference>
<comment type="caution">
    <text evidence="3">The sequence shown here is derived from an EMBL/GenBank/DDBJ whole genome shotgun (WGS) entry which is preliminary data.</text>
</comment>
<feature type="compositionally biased region" description="Acidic residues" evidence="2">
    <location>
        <begin position="1406"/>
        <end position="1415"/>
    </location>
</feature>
<feature type="region of interest" description="Disordered" evidence="2">
    <location>
        <begin position="329"/>
        <end position="513"/>
    </location>
</feature>
<feature type="region of interest" description="Disordered" evidence="2">
    <location>
        <begin position="45"/>
        <end position="64"/>
    </location>
</feature>
<dbReference type="Proteomes" id="UP001595075">
    <property type="component" value="Unassembled WGS sequence"/>
</dbReference>
<feature type="compositionally biased region" description="Polar residues" evidence="2">
    <location>
        <begin position="157"/>
        <end position="190"/>
    </location>
</feature>
<sequence length="1423" mass="156439">MASKNSNVIDLTSDDEDISLLQPVADRINFLPPVNMPSQTLTFNGLPDPNEFSRRTSTQGRGRDAVTRTVYKHGKPILVPGQSPLAHPTPHLSNTNKRTLQPAIKPSAAYRDENTGVGPSGSRSTNAMEAASKRRKLENGTPGGRISSGPILPPSRPQTLSAGSRTSSGIQVVVPASTSKPSGIVSTSRAPGNISRILPNPPNYTMPAATHTPMSPGLRRLLDHQVLPHVHAAVRPYRDTLTHEERKEIGQNAASRLVTGTGFMAHYLKNNKTITSAFEHQIKLNAYTFVNQGVEKIVQKRLQEEEEEEPSSSMQYGTTALAYNGLKSSVETSENDSSPPSEEIEHSGLEKKRRRAQSISTSTSYSNGYTDAETGKRTASVDENHDSGSDVSRSRRAAANLPQGAYQVKKRVRRSAAEMEEDRRKAIRSEMQAKNGSFSRNAVQLSSSPAPRPATSARIQEIQADKPKRRRRTKAQMEEARRLEGRGSGPAGANPYSRFANESSPSGSYQSPALARGNVARPYMQPPVAQPIRNSGNADLPLDDDPLDDDPLKRPYISSVNRKKLKAYLSNPAVVKQLSKQVLDMIKPDTLHVQFSTEEMTLLLQVLAAQGGRGPRKLSDGNPLAQIVKIMKDPGIIPKVVKALQSSKRSQEKTALLRTRDIEAITDFLKDASTSAANAPFKLRVAPPPHVGLMALLRDREINGMSPVRSRQGRSAMAVVANSHLEDALVRQSEWTDCSGDISSITWTSPTSFICGALAHSDSHNMQYNKPGNLLVGSTSLDRVKSLPDHRVIRPVVANEGDKENANALDSMRTTQSPWLYESVVSTTYCEVSQLSFTASFDKTVKAWSNSEAGSDLTLQGTWQHHEKVNFVTASPHHDRVATACAANGYAVRVYKIDTEDVSRSPYQEYCGERSNEGANELGKHDKWSYQPATMQWGKSLGVRDFLLVGYSPRSIAGNDSDVPELKRNTGELCLWNTSSTDPVFVLAAKSHNVFEVIWHPTQPIFLAATSPHGSFDSYKTKTQVRIYHQQESGTFVNVKNLDCPAIDINELTIKANSTVECYVTASCTDGFTYVWDTARSDRPIHALQHGETVDNPDPDVPLDVGDSGVKFAAWGMSSDRFYTGGSDGVIKAWNIKASRGNVFVRNIMTISGGISTGVFNADCSKLLIGDATGKIYFLSIDDSDIKEDTEPAGPANAHTLAFGSQLSRAIRRPKLVVPHPEPLPPPGYIVQAAEMTGVEAAQELLTSGQIVRIPEYHNFAFQGPNYMQTNFFRREAHVHFEPSQPLIDEIWASQRVNMDNTLVLPFHPRLPNVIASSSAAQHLKNIQQDNANFSKKTLFEWDKSKISSELWALLDNGKLLDLAQEVTYDFPYEITTRFEMFEEWKKHLLPKGLPVPTPRAGSGFVEEEEVDDDVMSLSKDFP</sequence>